<feature type="compositionally biased region" description="Basic and acidic residues" evidence="1">
    <location>
        <begin position="220"/>
        <end position="235"/>
    </location>
</feature>
<evidence type="ECO:0000256" key="1">
    <source>
        <dbReference type="SAM" id="MobiDB-lite"/>
    </source>
</evidence>
<dbReference type="STRING" id="104259.A0A0F7TUB7"/>
<dbReference type="AlphaFoldDB" id="A0A0F7TUB7"/>
<reference evidence="4" key="1">
    <citation type="journal article" date="2015" name="Genome Announc.">
        <title>Draft genome sequence of the fungus Penicillium brasilianum MG11.</title>
        <authorList>
            <person name="Horn F."/>
            <person name="Linde J."/>
            <person name="Mattern D.J."/>
            <person name="Walther G."/>
            <person name="Guthke R."/>
            <person name="Brakhage A.A."/>
            <person name="Valiante V."/>
        </authorList>
    </citation>
    <scope>NUCLEOTIDE SEQUENCE [LARGE SCALE GENOMIC DNA]</scope>
    <source>
        <strain evidence="4">MG11</strain>
    </source>
</reference>
<evidence type="ECO:0008006" key="5">
    <source>
        <dbReference type="Google" id="ProtNLM"/>
    </source>
</evidence>
<organism evidence="3 4">
    <name type="scientific">Penicillium brasilianum</name>
    <dbReference type="NCBI Taxonomy" id="104259"/>
    <lineage>
        <taxon>Eukaryota</taxon>
        <taxon>Fungi</taxon>
        <taxon>Dikarya</taxon>
        <taxon>Ascomycota</taxon>
        <taxon>Pezizomycotina</taxon>
        <taxon>Eurotiomycetes</taxon>
        <taxon>Eurotiomycetidae</taxon>
        <taxon>Eurotiales</taxon>
        <taxon>Aspergillaceae</taxon>
        <taxon>Penicillium</taxon>
    </lineage>
</organism>
<gene>
    <name evidence="3" type="ORF">PMG11_08825</name>
</gene>
<evidence type="ECO:0000313" key="3">
    <source>
        <dbReference type="EMBL" id="CEJ60244.1"/>
    </source>
</evidence>
<feature type="compositionally biased region" description="Low complexity" evidence="1">
    <location>
        <begin position="135"/>
        <end position="153"/>
    </location>
</feature>
<keyword evidence="2" id="KW-0812">Transmembrane</keyword>
<name>A0A0F7TUB7_PENBI</name>
<sequence>MSDTRTCYYPDGSEAKNSVPCTAKDTTACCGVNNVCLSNGYCLDVNQPFSLSRGGCTAQKWGQGCPGRCRTVNSDGGSAIVNLKTANGTSTYCCGTVVASGGDTICRDDTDSFQLADAQILTGRAALANLVPPDSASNSSSNSSITVPTSNNSHDTTIGVGVGVPLGVIALGSLLWAIWERRRANKLSRVMMSSSVPVQEGLVRSQQSYVMSESSVPTELESHRQIPELMAREQMQKAPSK</sequence>
<feature type="transmembrane region" description="Helical" evidence="2">
    <location>
        <begin position="158"/>
        <end position="179"/>
    </location>
</feature>
<feature type="region of interest" description="Disordered" evidence="1">
    <location>
        <begin position="213"/>
        <end position="241"/>
    </location>
</feature>
<accession>A0A0F7TUB7</accession>
<keyword evidence="4" id="KW-1185">Reference proteome</keyword>
<dbReference type="OrthoDB" id="5215637at2759"/>
<keyword evidence="2" id="KW-0472">Membrane</keyword>
<evidence type="ECO:0000256" key="2">
    <source>
        <dbReference type="SAM" id="Phobius"/>
    </source>
</evidence>
<proteinExistence type="predicted"/>
<protein>
    <recommendedName>
        <fullName evidence="5">Mid2 domain-containing protein</fullName>
    </recommendedName>
</protein>
<evidence type="ECO:0000313" key="4">
    <source>
        <dbReference type="Proteomes" id="UP000042958"/>
    </source>
</evidence>
<dbReference type="EMBL" id="CDHK01000008">
    <property type="protein sequence ID" value="CEJ60244.1"/>
    <property type="molecule type" value="Genomic_DNA"/>
</dbReference>
<keyword evidence="2" id="KW-1133">Transmembrane helix</keyword>
<feature type="region of interest" description="Disordered" evidence="1">
    <location>
        <begin position="132"/>
        <end position="156"/>
    </location>
</feature>
<dbReference type="Proteomes" id="UP000042958">
    <property type="component" value="Unassembled WGS sequence"/>
</dbReference>